<accession>A0A9P6W9Q7</accession>
<keyword evidence="7 9" id="KW-0472">Membrane</keyword>
<evidence type="ECO:0000256" key="9">
    <source>
        <dbReference type="SAM" id="Phobius"/>
    </source>
</evidence>
<comment type="subcellular location">
    <subcellularLocation>
        <location evidence="1">Endomembrane system</location>
        <topology evidence="1">Multi-pass membrane protein</topology>
    </subcellularLocation>
</comment>
<dbReference type="GO" id="GO:0006811">
    <property type="term" value="P:monoatomic ion transport"/>
    <property type="evidence" value="ECO:0007669"/>
    <property type="project" value="UniProtKB-KW"/>
</dbReference>
<evidence type="ECO:0000313" key="11">
    <source>
        <dbReference type="Proteomes" id="UP000777482"/>
    </source>
</evidence>
<keyword evidence="5 9" id="KW-1133">Transmembrane helix</keyword>
<organism evidence="10 11">
    <name type="scientific">Rhodotorula mucilaginosa</name>
    <name type="common">Yeast</name>
    <name type="synonym">Rhodotorula rubra</name>
    <dbReference type="NCBI Taxonomy" id="5537"/>
    <lineage>
        <taxon>Eukaryota</taxon>
        <taxon>Fungi</taxon>
        <taxon>Dikarya</taxon>
        <taxon>Basidiomycota</taxon>
        <taxon>Pucciniomycotina</taxon>
        <taxon>Microbotryomycetes</taxon>
        <taxon>Sporidiobolales</taxon>
        <taxon>Sporidiobolaceae</taxon>
        <taxon>Rhodotorula</taxon>
    </lineage>
</organism>
<dbReference type="GO" id="GO:0005886">
    <property type="term" value="C:plasma membrane"/>
    <property type="evidence" value="ECO:0007669"/>
    <property type="project" value="TreeGrafter"/>
</dbReference>
<sequence length="610" mass="65509">MAATAAPHSPPADYLAGDAEKGDLSPSTSTPSSIANAGGDALVTEKSRGVRQMEALQTRLSTKYRILLYGSFAVLAYVMSLDQYTNSSYLTAATSVSFNAHSTLTTISSIKSVFQAVSQPPVAKIADGAGRIEAYALCVFFYVIGYIVVASAQSVYAYAAGNSIYVIGITGLFLLQNIIIADISSTRNRLFWSIFPSIPGTINVWVSGNIAQSLLGDRNQHANMWRWGIGMWCIIVPICATPILLTLGIGMRKTKAQHIEDRTEQRVAKQPLKTRALAIFWQLDIIGLLLLVAGFGMLLTIVTIANGKGSHWSDPHSIALLTCGGFFVICFILWERFGARHPLIPFSLLKNRTVIACFVIAIVHPAAGGVIGSYFYTYVLVAANETTLSAKRITSLASFTSTLTAAVMGIAVRYIRYLKVIIIFGFCVEVLAFGLMIRYRGAGATAGDLAAVQVVRGIAVGSISFPVQAAIQSVTKREYIGAITAGYLTLFYLSQGVGSAIGGGIWSNLVPGKMREYISDPAIAAKAYSNPISLISKYAPGTEVRDAMARAQGETQHVLSITGTCLAAVGLCTAMFIQWLKLTDEQSLAQVEEAEVGKLKENTTDKVERK</sequence>
<dbReference type="FunFam" id="1.20.1250.20:FF:000197">
    <property type="entry name" value="Siderophore iron transporter 1"/>
    <property type="match status" value="1"/>
</dbReference>
<dbReference type="GO" id="GO:0012505">
    <property type="term" value="C:endomembrane system"/>
    <property type="evidence" value="ECO:0007669"/>
    <property type="project" value="UniProtKB-SubCell"/>
</dbReference>
<dbReference type="GO" id="GO:0022857">
    <property type="term" value="F:transmembrane transporter activity"/>
    <property type="evidence" value="ECO:0007669"/>
    <property type="project" value="InterPro"/>
</dbReference>
<dbReference type="InterPro" id="IPR010573">
    <property type="entry name" value="MFS_Str1/Tri12-like"/>
</dbReference>
<protein>
    <submittedName>
        <fullName evidence="10">Siderophore transporter</fullName>
    </submittedName>
</protein>
<comment type="similarity">
    <text evidence="2">Belongs to the major facilitator superfamily.</text>
</comment>
<evidence type="ECO:0000256" key="8">
    <source>
        <dbReference type="SAM" id="MobiDB-lite"/>
    </source>
</evidence>
<dbReference type="Proteomes" id="UP000777482">
    <property type="component" value="Unassembled WGS sequence"/>
</dbReference>
<evidence type="ECO:0000256" key="5">
    <source>
        <dbReference type="ARBA" id="ARBA00022989"/>
    </source>
</evidence>
<keyword evidence="4 9" id="KW-0812">Transmembrane</keyword>
<evidence type="ECO:0000256" key="1">
    <source>
        <dbReference type="ARBA" id="ARBA00004127"/>
    </source>
</evidence>
<feature type="transmembrane region" description="Helical" evidence="9">
    <location>
        <begin position="558"/>
        <end position="580"/>
    </location>
</feature>
<feature type="transmembrane region" description="Helical" evidence="9">
    <location>
        <begin position="354"/>
        <end position="376"/>
    </location>
</feature>
<feature type="compositionally biased region" description="Polar residues" evidence="8">
    <location>
        <begin position="25"/>
        <end position="35"/>
    </location>
</feature>
<evidence type="ECO:0000256" key="7">
    <source>
        <dbReference type="ARBA" id="ARBA00023136"/>
    </source>
</evidence>
<keyword evidence="11" id="KW-1185">Reference proteome</keyword>
<dbReference type="SUPFAM" id="SSF103473">
    <property type="entry name" value="MFS general substrate transporter"/>
    <property type="match status" value="1"/>
</dbReference>
<gene>
    <name evidence="10" type="primary">ARN1</name>
    <name evidence="10" type="ORF">C6P46_005439</name>
</gene>
<keyword evidence="6" id="KW-0406">Ion transport</keyword>
<name>A0A9P6W9Q7_RHOMI</name>
<feature type="transmembrane region" description="Helical" evidence="9">
    <location>
        <begin position="449"/>
        <end position="467"/>
    </location>
</feature>
<evidence type="ECO:0000313" key="10">
    <source>
        <dbReference type="EMBL" id="KAG0666088.1"/>
    </source>
</evidence>
<evidence type="ECO:0000256" key="2">
    <source>
        <dbReference type="ARBA" id="ARBA00008335"/>
    </source>
</evidence>
<evidence type="ECO:0000256" key="6">
    <source>
        <dbReference type="ARBA" id="ARBA00023065"/>
    </source>
</evidence>
<feature type="region of interest" description="Disordered" evidence="8">
    <location>
        <begin position="1"/>
        <end position="38"/>
    </location>
</feature>
<feature type="transmembrane region" description="Helical" evidence="9">
    <location>
        <begin position="317"/>
        <end position="334"/>
    </location>
</feature>
<dbReference type="AlphaFoldDB" id="A0A9P6W9Q7"/>
<reference evidence="10 11" key="1">
    <citation type="submission" date="2020-11" db="EMBL/GenBank/DDBJ databases">
        <title>Kefir isolates.</title>
        <authorList>
            <person name="Marcisauskas S."/>
            <person name="Kim Y."/>
            <person name="Blasche S."/>
        </authorList>
    </citation>
    <scope>NUCLEOTIDE SEQUENCE [LARGE SCALE GENOMIC DNA]</scope>
    <source>
        <strain evidence="10 11">KR</strain>
    </source>
</reference>
<feature type="transmembrane region" description="Helical" evidence="9">
    <location>
        <begin position="190"/>
        <end position="207"/>
    </location>
</feature>
<proteinExistence type="inferred from homology"/>
<evidence type="ECO:0000256" key="4">
    <source>
        <dbReference type="ARBA" id="ARBA00022692"/>
    </source>
</evidence>
<comment type="caution">
    <text evidence="10">The sequence shown here is derived from an EMBL/GenBank/DDBJ whole genome shotgun (WGS) entry which is preliminary data.</text>
</comment>
<feature type="transmembrane region" description="Helical" evidence="9">
    <location>
        <begin position="396"/>
        <end position="415"/>
    </location>
</feature>
<evidence type="ECO:0000256" key="3">
    <source>
        <dbReference type="ARBA" id="ARBA00022448"/>
    </source>
</evidence>
<feature type="transmembrane region" description="Helical" evidence="9">
    <location>
        <begin position="164"/>
        <end position="183"/>
    </location>
</feature>
<keyword evidence="3" id="KW-0813">Transport</keyword>
<feature type="transmembrane region" description="Helical" evidence="9">
    <location>
        <begin position="479"/>
        <end position="506"/>
    </location>
</feature>
<dbReference type="PANTHER" id="PTHR23501:SF92">
    <property type="entry name" value="GLUTATHIONE EXCHANGER 1-RELATED"/>
    <property type="match status" value="1"/>
</dbReference>
<dbReference type="PANTHER" id="PTHR23501">
    <property type="entry name" value="MAJOR FACILITATOR SUPERFAMILY"/>
    <property type="match status" value="1"/>
</dbReference>
<feature type="transmembrane region" description="Helical" evidence="9">
    <location>
        <begin position="227"/>
        <end position="249"/>
    </location>
</feature>
<dbReference type="OrthoDB" id="2241241at2759"/>
<dbReference type="Pfam" id="PF06609">
    <property type="entry name" value="TRI12"/>
    <property type="match status" value="1"/>
</dbReference>
<dbReference type="Gene3D" id="1.20.1250.20">
    <property type="entry name" value="MFS general substrate transporter like domains"/>
    <property type="match status" value="2"/>
</dbReference>
<feature type="transmembrane region" description="Helical" evidence="9">
    <location>
        <begin position="279"/>
        <end position="305"/>
    </location>
</feature>
<dbReference type="InterPro" id="IPR036259">
    <property type="entry name" value="MFS_trans_sf"/>
</dbReference>
<dbReference type="EMBL" id="PUHQ01000006">
    <property type="protein sequence ID" value="KAG0666088.1"/>
    <property type="molecule type" value="Genomic_DNA"/>
</dbReference>
<feature type="transmembrane region" description="Helical" evidence="9">
    <location>
        <begin position="420"/>
        <end position="437"/>
    </location>
</feature>
<feature type="transmembrane region" description="Helical" evidence="9">
    <location>
        <begin position="134"/>
        <end position="158"/>
    </location>
</feature>